<evidence type="ECO:0000256" key="9">
    <source>
        <dbReference type="ARBA" id="ARBA00022857"/>
    </source>
</evidence>
<comment type="catalytic activity">
    <reaction evidence="14 16">
        <text>NAD(+) + NADPH + H(+)(in) = NADH + NADP(+) + H(+)(out)</text>
        <dbReference type="Rhea" id="RHEA:47992"/>
        <dbReference type="ChEBI" id="CHEBI:15378"/>
        <dbReference type="ChEBI" id="CHEBI:57540"/>
        <dbReference type="ChEBI" id="CHEBI:57783"/>
        <dbReference type="ChEBI" id="CHEBI:57945"/>
        <dbReference type="ChEBI" id="CHEBI:58349"/>
        <dbReference type="EC" id="7.1.1.1"/>
    </reaction>
</comment>
<keyword evidence="13 17" id="KW-0472">Membrane</keyword>
<dbReference type="RefSeq" id="WP_017025307.1">
    <property type="nucleotide sequence ID" value="NZ_AJYK02000096.1"/>
</dbReference>
<evidence type="ECO:0000256" key="17">
    <source>
        <dbReference type="SAM" id="Phobius"/>
    </source>
</evidence>
<comment type="function">
    <text evidence="1 16">The transhydrogenation between NADH and NADP is coupled to respiration and ATP hydrolysis and functions as a proton pump across the membrane.</text>
</comment>
<evidence type="ECO:0000256" key="14">
    <source>
        <dbReference type="ARBA" id="ARBA00048202"/>
    </source>
</evidence>
<feature type="transmembrane region" description="Helical" evidence="17">
    <location>
        <begin position="484"/>
        <end position="507"/>
    </location>
</feature>
<feature type="domain" description="Alanine dehydrogenase/pyridine nucleotide transhydrogenase NAD(H)-binding" evidence="18">
    <location>
        <begin position="152"/>
        <end position="317"/>
    </location>
</feature>
<dbReference type="PANTHER" id="PTHR10160">
    <property type="entry name" value="NAD(P) TRANSHYDROGENASE"/>
    <property type="match status" value="1"/>
</dbReference>
<dbReference type="CDD" id="cd05304">
    <property type="entry name" value="Rubrum_tdh"/>
    <property type="match status" value="1"/>
</dbReference>
<evidence type="ECO:0000256" key="2">
    <source>
        <dbReference type="ARBA" id="ARBA00004429"/>
    </source>
</evidence>
<dbReference type="InterPro" id="IPR007698">
    <property type="entry name" value="AlaDH/PNT_NAD(H)-bd"/>
</dbReference>
<dbReference type="SMART" id="SM01003">
    <property type="entry name" value="AlaDh_PNT_N"/>
    <property type="match status" value="1"/>
</dbReference>
<evidence type="ECO:0000313" key="21">
    <source>
        <dbReference type="Proteomes" id="UP000094070"/>
    </source>
</evidence>
<protein>
    <recommendedName>
        <fullName evidence="15 16">NAD(P) transhydrogenase subunit alpha</fullName>
        <ecNumber evidence="4 16">7.1.1.1</ecNumber>
    </recommendedName>
</protein>
<evidence type="ECO:0000256" key="13">
    <source>
        <dbReference type="ARBA" id="ARBA00023136"/>
    </source>
</evidence>
<dbReference type="EMBL" id="AJYK02000096">
    <property type="protein sequence ID" value="OEF23221.1"/>
    <property type="molecule type" value="Genomic_DNA"/>
</dbReference>
<comment type="subcellular location">
    <subcellularLocation>
        <location evidence="2">Cell inner membrane</location>
        <topology evidence="2">Multi-pass membrane protein</topology>
    </subcellularLocation>
</comment>
<feature type="transmembrane region" description="Helical" evidence="17">
    <location>
        <begin position="174"/>
        <end position="197"/>
    </location>
</feature>
<dbReference type="PANTHER" id="PTHR10160:SF19">
    <property type="entry name" value="PROTON-TRANSLOCATING NAD(P)(+) TRANSHYDROGENASE"/>
    <property type="match status" value="1"/>
</dbReference>
<dbReference type="NCBIfam" id="NF006942">
    <property type="entry name" value="PRK09424.1"/>
    <property type="match status" value="1"/>
</dbReference>
<dbReference type="GO" id="GO:0005886">
    <property type="term" value="C:plasma membrane"/>
    <property type="evidence" value="ECO:0007669"/>
    <property type="project" value="UniProtKB-SubCell"/>
</dbReference>
<dbReference type="SMART" id="SM01002">
    <property type="entry name" value="AlaDh_PNT_C"/>
    <property type="match status" value="1"/>
</dbReference>
<feature type="transmembrane region" description="Helical" evidence="17">
    <location>
        <begin position="409"/>
        <end position="428"/>
    </location>
</feature>
<dbReference type="FunFam" id="3.40.50.720:FF:000028">
    <property type="entry name" value="NAD(P) transhydrogenase subunit alpha"/>
    <property type="match status" value="1"/>
</dbReference>
<dbReference type="GO" id="GO:0006740">
    <property type="term" value="P:NADPH regeneration"/>
    <property type="evidence" value="ECO:0007669"/>
    <property type="project" value="TreeGrafter"/>
</dbReference>
<evidence type="ECO:0000256" key="4">
    <source>
        <dbReference type="ARBA" id="ARBA00012943"/>
    </source>
</evidence>
<keyword evidence="12 16" id="KW-0520">NAD</keyword>
<dbReference type="eggNOG" id="COG3288">
    <property type="taxonomic scope" value="Bacteria"/>
</dbReference>
<keyword evidence="10 16" id="KW-1278">Translocase</keyword>
<dbReference type="PIRSF" id="PIRSF000203">
    <property type="entry name" value="NADP_transhydrogenase_alpha"/>
    <property type="match status" value="1"/>
</dbReference>
<keyword evidence="8 16" id="KW-0547">Nucleotide-binding</keyword>
<dbReference type="EC" id="7.1.1.1" evidence="4 16"/>
<dbReference type="SUPFAM" id="SSF51735">
    <property type="entry name" value="NAD(P)-binding Rossmann-fold domains"/>
    <property type="match status" value="1"/>
</dbReference>
<dbReference type="InterPro" id="IPR026255">
    <property type="entry name" value="NADP_transhyd_a"/>
</dbReference>
<keyword evidence="21" id="KW-1185">Reference proteome</keyword>
<evidence type="ECO:0000256" key="8">
    <source>
        <dbReference type="ARBA" id="ARBA00022741"/>
    </source>
</evidence>
<evidence type="ECO:0000256" key="10">
    <source>
        <dbReference type="ARBA" id="ARBA00022967"/>
    </source>
</evidence>
<feature type="transmembrane region" description="Helical" evidence="17">
    <location>
        <begin position="434"/>
        <end position="452"/>
    </location>
</feature>
<comment type="similarity">
    <text evidence="3 16">Belongs to the AlaDH/PNT family.</text>
</comment>
<dbReference type="PROSITE" id="PS00836">
    <property type="entry name" value="ALADH_PNT_1"/>
    <property type="match status" value="1"/>
</dbReference>
<evidence type="ECO:0000256" key="16">
    <source>
        <dbReference type="PIRNR" id="PIRNR000203"/>
    </source>
</evidence>
<dbReference type="InterPro" id="IPR008142">
    <property type="entry name" value="AlaDH/PNT_CS1"/>
</dbReference>
<evidence type="ECO:0000313" key="20">
    <source>
        <dbReference type="EMBL" id="OEF23221.1"/>
    </source>
</evidence>
<dbReference type="Gene3D" id="3.40.50.720">
    <property type="entry name" value="NAD(P)-binding Rossmann-like Domain"/>
    <property type="match status" value="2"/>
</dbReference>
<dbReference type="GO" id="GO:0016491">
    <property type="term" value="F:oxidoreductase activity"/>
    <property type="evidence" value="ECO:0007669"/>
    <property type="project" value="InterPro"/>
</dbReference>
<dbReference type="Pfam" id="PF12769">
    <property type="entry name" value="PNTB_4TM"/>
    <property type="match status" value="1"/>
</dbReference>
<reference evidence="20 21" key="1">
    <citation type="journal article" date="2012" name="Science">
        <title>Ecological populations of bacteria act as socially cohesive units of antibiotic production and resistance.</title>
        <authorList>
            <person name="Cordero O.X."/>
            <person name="Wildschutte H."/>
            <person name="Kirkup B."/>
            <person name="Proehl S."/>
            <person name="Ngo L."/>
            <person name="Hussain F."/>
            <person name="Le Roux F."/>
            <person name="Mincer T."/>
            <person name="Polz M.F."/>
        </authorList>
    </citation>
    <scope>NUCLEOTIDE SEQUENCE [LARGE SCALE GENOMIC DNA]</scope>
    <source>
        <strain evidence="20 21">1S-45</strain>
    </source>
</reference>
<evidence type="ECO:0000259" key="19">
    <source>
        <dbReference type="SMART" id="SM01003"/>
    </source>
</evidence>
<keyword evidence="9 16" id="KW-0521">NADP</keyword>
<dbReference type="STRING" id="1188252.A1QC_12685"/>
<sequence length="517" mass="54411">MQIGVPREILAGESRVAATPKTVEQLLKLGFTVSIESGAGVLASFDDTAFEAVGASVVSTEDVWKSDIILKVNAPQINAETGVDEIELIQDGASLVSFIWPAQNEELLKKLSTKNINVMAMDSVPRISRAQALDALSSMANIAGYRAVVEAAHQFGRFFTGQITAAGKVPPAKVLVAGAGVAGLAAIGAAGSLGAIVRAFDVRPEVKEQVQSMGAEFLEVDFKEDTSAGDGYAKEMSDAFNKKAEELYAAQAKDVDIIITTALIPGRPAPKLITKEMVDSMKAGSVIVDLAAANGGNCAYTEADKVITTPNGVTVIGYTDMVGRLPTQSSQLYGTNLVNLLKLLCKEKDGNINIDFDDVVLRGVTVVKEGEITWPAPAIKVSAQPQATAKPKVAPAPKVEEPTSPVKKVAGMAIAAGAFAWIASVAPAEFLSHFTVFVLACVVGYYVVWNVSHSLHTPLMSVTNAISGIIVVGALLQVGQGNGVVSFLSFIAILIASINIFGGFTVTKRMLEMFRKK</sequence>
<keyword evidence="11 17" id="KW-1133">Transmembrane helix</keyword>
<name>A0A1E5DZG5_9VIBR</name>
<feature type="domain" description="Alanine dehydrogenase/pyridine nucleotide transhydrogenase N-terminal" evidence="19">
    <location>
        <begin position="4"/>
        <end position="143"/>
    </location>
</feature>
<evidence type="ECO:0000256" key="5">
    <source>
        <dbReference type="ARBA" id="ARBA00022475"/>
    </source>
</evidence>
<dbReference type="OrthoDB" id="9804592at2"/>
<evidence type="ECO:0000256" key="1">
    <source>
        <dbReference type="ARBA" id="ARBA00003943"/>
    </source>
</evidence>
<dbReference type="AlphaFoldDB" id="A0A1E5DZG5"/>
<dbReference type="Pfam" id="PF05222">
    <property type="entry name" value="AlaDh_PNT_N"/>
    <property type="match status" value="1"/>
</dbReference>
<organism evidence="20 21">
    <name type="scientific">Vibrio rumoiensis 1S-45</name>
    <dbReference type="NCBI Taxonomy" id="1188252"/>
    <lineage>
        <taxon>Bacteria</taxon>
        <taxon>Pseudomonadati</taxon>
        <taxon>Pseudomonadota</taxon>
        <taxon>Gammaproteobacteria</taxon>
        <taxon>Vibrionales</taxon>
        <taxon>Vibrionaceae</taxon>
        <taxon>Vibrio</taxon>
    </lineage>
</organism>
<evidence type="ECO:0000259" key="18">
    <source>
        <dbReference type="SMART" id="SM01002"/>
    </source>
</evidence>
<proteinExistence type="inferred from homology"/>
<accession>A0A1E5DZG5</accession>
<evidence type="ECO:0000256" key="3">
    <source>
        <dbReference type="ARBA" id="ARBA00005689"/>
    </source>
</evidence>
<dbReference type="Proteomes" id="UP000094070">
    <property type="component" value="Unassembled WGS sequence"/>
</dbReference>
<evidence type="ECO:0000256" key="6">
    <source>
        <dbReference type="ARBA" id="ARBA00022519"/>
    </source>
</evidence>
<dbReference type="GO" id="GO:0050661">
    <property type="term" value="F:NADP binding"/>
    <property type="evidence" value="ECO:0007669"/>
    <property type="project" value="TreeGrafter"/>
</dbReference>
<dbReference type="NCBIfam" id="TIGR00561">
    <property type="entry name" value="pntA"/>
    <property type="match status" value="1"/>
</dbReference>
<dbReference type="Pfam" id="PF01262">
    <property type="entry name" value="AlaDh_PNT_C"/>
    <property type="match status" value="1"/>
</dbReference>
<gene>
    <name evidence="20" type="ORF">A1QC_12685</name>
</gene>
<keyword evidence="5" id="KW-1003">Cell membrane</keyword>
<dbReference type="InterPro" id="IPR036291">
    <property type="entry name" value="NAD(P)-bd_dom_sf"/>
</dbReference>
<comment type="caution">
    <text evidence="20">The sequence shown here is derived from an EMBL/GenBank/DDBJ whole genome shotgun (WGS) entry which is preliminary data.</text>
</comment>
<dbReference type="InterPro" id="IPR007886">
    <property type="entry name" value="AlaDH/PNT_N"/>
</dbReference>
<dbReference type="SUPFAM" id="SSF52283">
    <property type="entry name" value="Formate/glycerate dehydrogenase catalytic domain-like"/>
    <property type="match status" value="1"/>
</dbReference>
<evidence type="ECO:0000256" key="7">
    <source>
        <dbReference type="ARBA" id="ARBA00022692"/>
    </source>
</evidence>
<evidence type="ECO:0000256" key="15">
    <source>
        <dbReference type="ARBA" id="ARBA00071831"/>
    </source>
</evidence>
<keyword evidence="7 17" id="KW-0812">Transmembrane</keyword>
<dbReference type="InterPro" id="IPR024605">
    <property type="entry name" value="NADP_transhyd_a_C"/>
</dbReference>
<keyword evidence="6" id="KW-0997">Cell inner membrane</keyword>
<evidence type="ECO:0000256" key="11">
    <source>
        <dbReference type="ARBA" id="ARBA00022989"/>
    </source>
</evidence>
<dbReference type="GO" id="GO:0008750">
    <property type="term" value="F:proton-translocating NAD(P)+ transhydrogenase activity"/>
    <property type="evidence" value="ECO:0007669"/>
    <property type="project" value="UniProtKB-EC"/>
</dbReference>
<feature type="transmembrane region" description="Helical" evidence="17">
    <location>
        <begin position="459"/>
        <end position="478"/>
    </location>
</feature>
<evidence type="ECO:0000256" key="12">
    <source>
        <dbReference type="ARBA" id="ARBA00023027"/>
    </source>
</evidence>